<comment type="caution">
    <text evidence="1">The sequence shown here is derived from an EMBL/GenBank/DDBJ whole genome shotgun (WGS) entry which is preliminary data.</text>
</comment>
<dbReference type="PANTHER" id="PTHR35726">
    <property type="entry name" value="GLUTAMIC ACID-RICH PROTEIN-LIKE"/>
    <property type="match status" value="1"/>
</dbReference>
<keyword evidence="2" id="KW-1185">Reference proteome</keyword>
<dbReference type="Proteomes" id="UP000585474">
    <property type="component" value="Unassembled WGS sequence"/>
</dbReference>
<accession>A0A7J0HFK0</accession>
<dbReference type="PANTHER" id="PTHR35726:SF4">
    <property type="entry name" value="GLUTAMIC ACID-RICH PROTEIN-LIKE"/>
    <property type="match status" value="1"/>
</dbReference>
<organism evidence="1 2">
    <name type="scientific">Actinidia rufa</name>
    <dbReference type="NCBI Taxonomy" id="165716"/>
    <lineage>
        <taxon>Eukaryota</taxon>
        <taxon>Viridiplantae</taxon>
        <taxon>Streptophyta</taxon>
        <taxon>Embryophyta</taxon>
        <taxon>Tracheophyta</taxon>
        <taxon>Spermatophyta</taxon>
        <taxon>Magnoliopsida</taxon>
        <taxon>eudicotyledons</taxon>
        <taxon>Gunneridae</taxon>
        <taxon>Pentapetalae</taxon>
        <taxon>asterids</taxon>
        <taxon>Ericales</taxon>
        <taxon>Actinidiaceae</taxon>
        <taxon>Actinidia</taxon>
    </lineage>
</organism>
<dbReference type="AlphaFoldDB" id="A0A7J0HFK0"/>
<proteinExistence type="predicted"/>
<dbReference type="EMBL" id="BJWL01000029">
    <property type="protein sequence ID" value="GFZ21859.1"/>
    <property type="molecule type" value="Genomic_DNA"/>
</dbReference>
<name>A0A7J0HFK0_9ERIC</name>
<dbReference type="OrthoDB" id="1077311at2759"/>
<sequence>MDWKYSNEVSSFFLFEASGDSEGDNLTHFDDSELYLQDLFSMRHGVSIAQHDDNVDAESCSYGSVDMIGFHDEIKSVDVQIISSDTNVTNTNVTDDVICEHDHDLKCDFSCTCLEVLAREEREEEARGDVHGTRENVVDEVERNRLFWETCLEVGFPMDYNH</sequence>
<protein>
    <submittedName>
        <fullName evidence="1">Uncharacterized protein</fullName>
    </submittedName>
</protein>
<evidence type="ECO:0000313" key="2">
    <source>
        <dbReference type="Proteomes" id="UP000585474"/>
    </source>
</evidence>
<gene>
    <name evidence="1" type="ORF">Acr_29g0010210</name>
</gene>
<evidence type="ECO:0000313" key="1">
    <source>
        <dbReference type="EMBL" id="GFZ21859.1"/>
    </source>
</evidence>
<reference evidence="1 2" key="1">
    <citation type="submission" date="2019-07" db="EMBL/GenBank/DDBJ databases">
        <title>De Novo Assembly of kiwifruit Actinidia rufa.</title>
        <authorList>
            <person name="Sugita-Konishi S."/>
            <person name="Sato K."/>
            <person name="Mori E."/>
            <person name="Abe Y."/>
            <person name="Kisaki G."/>
            <person name="Hamano K."/>
            <person name="Suezawa K."/>
            <person name="Otani M."/>
            <person name="Fukuda T."/>
            <person name="Manabe T."/>
            <person name="Gomi K."/>
            <person name="Tabuchi M."/>
            <person name="Akimitsu K."/>
            <person name="Kataoka I."/>
        </authorList>
    </citation>
    <scope>NUCLEOTIDE SEQUENCE [LARGE SCALE GENOMIC DNA]</scope>
    <source>
        <strain evidence="2">cv. Fuchu</strain>
    </source>
</reference>